<dbReference type="GO" id="GO:0006355">
    <property type="term" value="P:regulation of DNA-templated transcription"/>
    <property type="evidence" value="ECO:0007669"/>
    <property type="project" value="InterPro"/>
</dbReference>
<feature type="domain" description="Predicted DNA-binding protein ribbon-helix-helix" evidence="1">
    <location>
        <begin position="8"/>
        <end position="45"/>
    </location>
</feature>
<sequence length="57" mass="6608">MGRKDLKNRKDITLTLSKESHDFLAEYAKSTGIPKTRLVDKALEIMKEKIEKGERVF</sequence>
<evidence type="ECO:0000259" key="1">
    <source>
        <dbReference type="Pfam" id="PF12651"/>
    </source>
</evidence>
<dbReference type="EMBL" id="QPJT01000001">
    <property type="protein sequence ID" value="RCX20857.1"/>
    <property type="molecule type" value="Genomic_DNA"/>
</dbReference>
<organism evidence="2 3">
    <name type="scientific">Anaerobacterium chartisolvens</name>
    <dbReference type="NCBI Taxonomy" id="1297424"/>
    <lineage>
        <taxon>Bacteria</taxon>
        <taxon>Bacillati</taxon>
        <taxon>Bacillota</taxon>
        <taxon>Clostridia</taxon>
        <taxon>Eubacteriales</taxon>
        <taxon>Oscillospiraceae</taxon>
        <taxon>Anaerobacterium</taxon>
    </lineage>
</organism>
<name>A0A369BK61_9FIRM</name>
<dbReference type="InterPro" id="IPR038733">
    <property type="entry name" value="Predicted_DNA_bind_prot_RHH"/>
</dbReference>
<dbReference type="Pfam" id="PF12651">
    <property type="entry name" value="RHH_3"/>
    <property type="match status" value="1"/>
</dbReference>
<dbReference type="InterPro" id="IPR010985">
    <property type="entry name" value="Ribbon_hlx_hlx"/>
</dbReference>
<dbReference type="AlphaFoldDB" id="A0A369BK61"/>
<proteinExistence type="predicted"/>
<keyword evidence="3" id="KW-1185">Reference proteome</keyword>
<evidence type="ECO:0000313" key="2">
    <source>
        <dbReference type="EMBL" id="RCX20857.1"/>
    </source>
</evidence>
<gene>
    <name evidence="2" type="ORF">DFR58_10159</name>
</gene>
<comment type="caution">
    <text evidence="2">The sequence shown here is derived from an EMBL/GenBank/DDBJ whole genome shotgun (WGS) entry which is preliminary data.</text>
</comment>
<dbReference type="Proteomes" id="UP000253034">
    <property type="component" value="Unassembled WGS sequence"/>
</dbReference>
<evidence type="ECO:0000313" key="3">
    <source>
        <dbReference type="Proteomes" id="UP000253034"/>
    </source>
</evidence>
<accession>A0A369BK61</accession>
<dbReference type="RefSeq" id="WP_114295815.1">
    <property type="nucleotide sequence ID" value="NZ_QPJT01000001.1"/>
</dbReference>
<dbReference type="SUPFAM" id="SSF47598">
    <property type="entry name" value="Ribbon-helix-helix"/>
    <property type="match status" value="1"/>
</dbReference>
<reference evidence="2 3" key="1">
    <citation type="submission" date="2018-07" db="EMBL/GenBank/DDBJ databases">
        <title>Genomic Encyclopedia of Type Strains, Phase IV (KMG-IV): sequencing the most valuable type-strain genomes for metagenomic binning, comparative biology and taxonomic classification.</title>
        <authorList>
            <person name="Goeker M."/>
        </authorList>
    </citation>
    <scope>NUCLEOTIDE SEQUENCE [LARGE SCALE GENOMIC DNA]</scope>
    <source>
        <strain evidence="2 3">DSM 27016</strain>
    </source>
</reference>
<protein>
    <submittedName>
        <fullName evidence="2">Ribbon-helix-helix protein</fullName>
    </submittedName>
</protein>